<keyword evidence="3" id="KW-1185">Reference proteome</keyword>
<feature type="domain" description="MobA-like NTP transferase" evidence="1">
    <location>
        <begin position="4"/>
        <end position="165"/>
    </location>
</feature>
<reference evidence="2 3" key="1">
    <citation type="journal article" date="2016" name="Int. J. Syst. Evol. Microbiol.">
        <title>Desulfotomaculum ferrireducens sp. nov., a moderately thermophilic sulfate-reducing and dissimilatory Fe(III)-reducing bacterium isolated from compost.</title>
        <authorList>
            <person name="Yang G."/>
            <person name="Guo J."/>
            <person name="Zhuang L."/>
            <person name="Yuan Y."/>
            <person name="Zhou S."/>
        </authorList>
    </citation>
    <scope>NUCLEOTIDE SEQUENCE [LARGE SCALE GENOMIC DNA]</scope>
    <source>
        <strain evidence="2 3">GSS09</strain>
    </source>
</reference>
<dbReference type="CDD" id="cd04182">
    <property type="entry name" value="GT_2_like_f"/>
    <property type="match status" value="1"/>
</dbReference>
<dbReference type="EMBL" id="CP019698">
    <property type="protein sequence ID" value="AQS58921.1"/>
    <property type="molecule type" value="Genomic_DNA"/>
</dbReference>
<organism evidence="2 3">
    <name type="scientific">Desulforamulus ferrireducens</name>
    <dbReference type="NCBI Taxonomy" id="1833852"/>
    <lineage>
        <taxon>Bacteria</taxon>
        <taxon>Bacillati</taxon>
        <taxon>Bacillota</taxon>
        <taxon>Clostridia</taxon>
        <taxon>Eubacteriales</taxon>
        <taxon>Peptococcaceae</taxon>
        <taxon>Desulforamulus</taxon>
    </lineage>
</organism>
<dbReference type="Pfam" id="PF12804">
    <property type="entry name" value="NTP_transf_3"/>
    <property type="match status" value="1"/>
</dbReference>
<gene>
    <name evidence="2" type="ORF">B0537_07385</name>
</gene>
<accession>A0A1S6IVW9</accession>
<evidence type="ECO:0000313" key="2">
    <source>
        <dbReference type="EMBL" id="AQS58921.1"/>
    </source>
</evidence>
<dbReference type="AlphaFoldDB" id="A0A1S6IVW9"/>
<dbReference type="GO" id="GO:0016779">
    <property type="term" value="F:nucleotidyltransferase activity"/>
    <property type="evidence" value="ECO:0007669"/>
    <property type="project" value="UniProtKB-ARBA"/>
</dbReference>
<name>A0A1S6IVW9_9FIRM</name>
<sequence>MVSAVLLAAGQARRMGQPKQLLPLDGKPMVWQVASAACGADLLEVVAVTGAAGEDVGLALADLPLRIIHNENWSNGQASTIRLAVQSLDTRAKAVLFLLADQPLVNKALINNLVKAYRESGASLVVPRWQNQRGNPTLFDLSRWRTELLQLTGDQGARGILAAHPQCIHYVDLPGPEILLDVDTPEEYWQMQQLWQQYKVTKG</sequence>
<dbReference type="KEGG" id="dfg:B0537_07385"/>
<dbReference type="InterPro" id="IPR029044">
    <property type="entry name" value="Nucleotide-diphossugar_trans"/>
</dbReference>
<evidence type="ECO:0000313" key="3">
    <source>
        <dbReference type="Proteomes" id="UP000189464"/>
    </source>
</evidence>
<dbReference type="PANTHER" id="PTHR43777:SF1">
    <property type="entry name" value="MOLYBDENUM COFACTOR CYTIDYLYLTRANSFERASE"/>
    <property type="match status" value="1"/>
</dbReference>
<dbReference type="SUPFAM" id="SSF53448">
    <property type="entry name" value="Nucleotide-diphospho-sugar transferases"/>
    <property type="match status" value="1"/>
</dbReference>
<dbReference type="RefSeq" id="WP_077713948.1">
    <property type="nucleotide sequence ID" value="NZ_CP019698.1"/>
</dbReference>
<proteinExistence type="predicted"/>
<dbReference type="InterPro" id="IPR025877">
    <property type="entry name" value="MobA-like_NTP_Trfase"/>
</dbReference>
<evidence type="ECO:0000259" key="1">
    <source>
        <dbReference type="Pfam" id="PF12804"/>
    </source>
</evidence>
<dbReference type="STRING" id="1833852.B0537_07385"/>
<dbReference type="Proteomes" id="UP000189464">
    <property type="component" value="Chromosome"/>
</dbReference>
<dbReference type="Gene3D" id="3.90.550.10">
    <property type="entry name" value="Spore Coat Polysaccharide Biosynthesis Protein SpsA, Chain A"/>
    <property type="match status" value="1"/>
</dbReference>
<dbReference type="PANTHER" id="PTHR43777">
    <property type="entry name" value="MOLYBDENUM COFACTOR CYTIDYLYLTRANSFERASE"/>
    <property type="match status" value="1"/>
</dbReference>
<protein>
    <recommendedName>
        <fullName evidence="1">MobA-like NTP transferase domain-containing protein</fullName>
    </recommendedName>
</protein>